<proteinExistence type="predicted"/>
<keyword evidence="2" id="KW-1185">Reference proteome</keyword>
<reference evidence="1" key="1">
    <citation type="submission" date="2019-04" db="EMBL/GenBank/DDBJ databases">
        <title>Microbes associate with the intestines of laboratory mice.</title>
        <authorList>
            <person name="Navarre W."/>
            <person name="Wong E."/>
            <person name="Huang K."/>
            <person name="Tropini C."/>
            <person name="Ng K."/>
            <person name="Yu B."/>
        </authorList>
    </citation>
    <scope>NUCLEOTIDE SEQUENCE</scope>
    <source>
        <strain evidence="1">NM04_E33</strain>
    </source>
</reference>
<dbReference type="Proteomes" id="UP000306319">
    <property type="component" value="Unassembled WGS sequence"/>
</dbReference>
<evidence type="ECO:0000313" key="1">
    <source>
        <dbReference type="EMBL" id="TGY76343.1"/>
    </source>
</evidence>
<sequence length="361" mass="41561">MDLIEIAKYFKVDGRVESVKSVGEGFINDTYFVKVSSAVPGYILQRKNSNVFKNIPEMMSNIDRVTAHISRKVKEAGGNPLFEVLHVVPTKSGELCYKDESGNYWAMSRLIPDVLAIDRVSDAGIARKGGIGIGRFQRQLADFQEELYDTLPGFHDMRFRFEQWEESLSRDAAGRKDAVKEEIEWIESRKERMMELKRKIEDGTIPMRVAHNDTKINNILFDKKRDVLCVIDLDTVMRAPVLYDFGDAIRSYANTGKEDDSNLDNVEISLDIFRGFAEGYLSQCREALTDAEIDNLAFSALYITFEQVLRFLMDYIDGDTYYKTRYPAHNLVRARAQYKLLRSMEEHYEEMQSIIRSIAAE</sequence>
<protein>
    <submittedName>
        <fullName evidence="1">Aminoglycoside phosphotransferase family protein</fullName>
    </submittedName>
</protein>
<dbReference type="EMBL" id="SRYB01000041">
    <property type="protein sequence ID" value="TGY76343.1"/>
    <property type="molecule type" value="Genomic_DNA"/>
</dbReference>
<comment type="caution">
    <text evidence="1">The sequence shown here is derived from an EMBL/GenBank/DDBJ whole genome shotgun (WGS) entry which is preliminary data.</text>
</comment>
<gene>
    <name evidence="1" type="ORF">E5331_18310</name>
</gene>
<name>A0AC61RBC6_9BACT</name>
<accession>A0AC61RBC6</accession>
<organism evidence="1 2">
    <name type="scientific">Lepagella muris</name>
    <dbReference type="NCBI Taxonomy" id="3032870"/>
    <lineage>
        <taxon>Bacteria</taxon>
        <taxon>Pseudomonadati</taxon>
        <taxon>Bacteroidota</taxon>
        <taxon>Bacteroidia</taxon>
        <taxon>Bacteroidales</taxon>
        <taxon>Muribaculaceae</taxon>
        <taxon>Lepagella</taxon>
    </lineage>
</organism>
<evidence type="ECO:0000313" key="2">
    <source>
        <dbReference type="Proteomes" id="UP000306319"/>
    </source>
</evidence>